<protein>
    <submittedName>
        <fullName evidence="1">Acetyltransferase (GNAT) family protein</fullName>
    </submittedName>
</protein>
<dbReference type="SUPFAM" id="SSF55729">
    <property type="entry name" value="Acyl-CoA N-acyltransferases (Nat)"/>
    <property type="match status" value="1"/>
</dbReference>
<keyword evidence="1" id="KW-0808">Transferase</keyword>
<sequence length="218" mass="22952">MTAFGSSVGTMAYTTRLLTADTWDAFASLVEAHNGVWGGCWCIGFHADGFQGSPAANRDAKRAHVDAGTVHQVLVFDGQECIGWCQFGSPSELPNIKNRKKYDAAEAPEPSWRIGCIFTASKRRGEGVARAAVEGALAEIARAGGGAVEAYPEQSVDRKPQRGCLLPHRAGGALHAVRLRPGPPDRQVALGHECAGGACMRSVISTEQLALSAPQPGS</sequence>
<gene>
    <name evidence="1" type="ORF">BCF74_10514</name>
</gene>
<reference evidence="1 2" key="1">
    <citation type="submission" date="2018-03" db="EMBL/GenBank/DDBJ databases">
        <title>Genomic Encyclopedia of Archaeal and Bacterial Type Strains, Phase II (KMG-II): from individual species to whole genera.</title>
        <authorList>
            <person name="Goeker M."/>
        </authorList>
    </citation>
    <scope>NUCLEOTIDE SEQUENCE [LARGE SCALE GENOMIC DNA]</scope>
    <source>
        <strain evidence="1 2">ATCC BAA-1496</strain>
    </source>
</reference>
<evidence type="ECO:0000313" key="1">
    <source>
        <dbReference type="EMBL" id="PRY61459.1"/>
    </source>
</evidence>
<evidence type="ECO:0000313" key="2">
    <source>
        <dbReference type="Proteomes" id="UP000237822"/>
    </source>
</evidence>
<dbReference type="GO" id="GO:0016740">
    <property type="term" value="F:transferase activity"/>
    <property type="evidence" value="ECO:0007669"/>
    <property type="project" value="UniProtKB-KW"/>
</dbReference>
<keyword evidence="2" id="KW-1185">Reference proteome</keyword>
<proteinExistence type="predicted"/>
<accession>A0A2T0UU47</accession>
<dbReference type="Gene3D" id="3.40.630.30">
    <property type="match status" value="1"/>
</dbReference>
<organism evidence="1 2">
    <name type="scientific">Knoellia remsis</name>
    <dbReference type="NCBI Taxonomy" id="407159"/>
    <lineage>
        <taxon>Bacteria</taxon>
        <taxon>Bacillati</taxon>
        <taxon>Actinomycetota</taxon>
        <taxon>Actinomycetes</taxon>
        <taxon>Micrococcales</taxon>
        <taxon>Intrasporangiaceae</taxon>
        <taxon>Knoellia</taxon>
    </lineage>
</organism>
<dbReference type="AlphaFoldDB" id="A0A2T0UU47"/>
<dbReference type="EMBL" id="PVTI01000005">
    <property type="protein sequence ID" value="PRY61459.1"/>
    <property type="molecule type" value="Genomic_DNA"/>
</dbReference>
<name>A0A2T0UU47_9MICO</name>
<dbReference type="Proteomes" id="UP000237822">
    <property type="component" value="Unassembled WGS sequence"/>
</dbReference>
<dbReference type="InterPro" id="IPR016181">
    <property type="entry name" value="Acyl_CoA_acyltransferase"/>
</dbReference>
<comment type="caution">
    <text evidence="1">The sequence shown here is derived from an EMBL/GenBank/DDBJ whole genome shotgun (WGS) entry which is preliminary data.</text>
</comment>